<keyword evidence="3" id="KW-1185">Reference proteome</keyword>
<feature type="compositionally biased region" description="Polar residues" evidence="1">
    <location>
        <begin position="139"/>
        <end position="152"/>
    </location>
</feature>
<evidence type="ECO:0000313" key="2">
    <source>
        <dbReference type="EMBL" id="CAE7555315.1"/>
    </source>
</evidence>
<sequence>MASMLGGMGDAMKEQAKKKIEDEMAEKAPASIKPFFPCCGGPVGTTEKCICMVPADQQEQVKSAIEKLQEVSMQTSPRPALSFDEQNLWTAIPESPKKRQKVGTAESSKENQALVASEPAQDALVARGGGRGLKAVQNAREQSSTKSGPDGTTETKKSVKEQRLFRAHNNAHVETKVMSEQKRKTTKKDGTVVITESKSIRKVPPSRAPKSCTNERRVCEI</sequence>
<gene>
    <name evidence="2" type="ORF">SNAT2548_LOCUS31198</name>
</gene>
<dbReference type="EMBL" id="CAJNDS010002645">
    <property type="protein sequence ID" value="CAE7555315.1"/>
    <property type="molecule type" value="Genomic_DNA"/>
</dbReference>
<feature type="region of interest" description="Disordered" evidence="1">
    <location>
        <begin position="1"/>
        <end position="25"/>
    </location>
</feature>
<comment type="caution">
    <text evidence="2">The sequence shown here is derived from an EMBL/GenBank/DDBJ whole genome shotgun (WGS) entry which is preliminary data.</text>
</comment>
<dbReference type="AlphaFoldDB" id="A0A812U449"/>
<evidence type="ECO:0000256" key="1">
    <source>
        <dbReference type="SAM" id="MobiDB-lite"/>
    </source>
</evidence>
<feature type="compositionally biased region" description="Basic and acidic residues" evidence="1">
    <location>
        <begin position="171"/>
        <end position="190"/>
    </location>
</feature>
<proteinExistence type="predicted"/>
<reference evidence="2" key="1">
    <citation type="submission" date="2021-02" db="EMBL/GenBank/DDBJ databases">
        <authorList>
            <person name="Dougan E. K."/>
            <person name="Rhodes N."/>
            <person name="Thang M."/>
            <person name="Chan C."/>
        </authorList>
    </citation>
    <scope>NUCLEOTIDE SEQUENCE</scope>
</reference>
<evidence type="ECO:0000313" key="3">
    <source>
        <dbReference type="Proteomes" id="UP000604046"/>
    </source>
</evidence>
<feature type="compositionally biased region" description="Basic and acidic residues" evidence="1">
    <location>
        <begin position="11"/>
        <end position="25"/>
    </location>
</feature>
<organism evidence="2 3">
    <name type="scientific">Symbiodinium natans</name>
    <dbReference type="NCBI Taxonomy" id="878477"/>
    <lineage>
        <taxon>Eukaryota</taxon>
        <taxon>Sar</taxon>
        <taxon>Alveolata</taxon>
        <taxon>Dinophyceae</taxon>
        <taxon>Suessiales</taxon>
        <taxon>Symbiodiniaceae</taxon>
        <taxon>Symbiodinium</taxon>
    </lineage>
</organism>
<protein>
    <submittedName>
        <fullName evidence="2">Uncharacterized protein</fullName>
    </submittedName>
</protein>
<feature type="compositionally biased region" description="Basic and acidic residues" evidence="1">
    <location>
        <begin position="153"/>
        <end position="164"/>
    </location>
</feature>
<dbReference type="OrthoDB" id="446785at2759"/>
<feature type="region of interest" description="Disordered" evidence="1">
    <location>
        <begin position="70"/>
        <end position="221"/>
    </location>
</feature>
<accession>A0A812U449</accession>
<dbReference type="Proteomes" id="UP000604046">
    <property type="component" value="Unassembled WGS sequence"/>
</dbReference>
<name>A0A812U449_9DINO</name>